<dbReference type="PANTHER" id="PTHR42711:SF5">
    <property type="entry name" value="ABC TRANSPORTER ATP-BINDING PROTEIN NATA"/>
    <property type="match status" value="1"/>
</dbReference>
<keyword evidence="7" id="KW-1278">Translocase</keyword>
<dbReference type="SUPFAM" id="SSF52540">
    <property type="entry name" value="P-loop containing nucleoside triphosphate hydrolases"/>
    <property type="match status" value="1"/>
</dbReference>
<dbReference type="RefSeq" id="WP_212522020.1">
    <property type="nucleotide sequence ID" value="NZ_JAGSOH010000165.1"/>
</dbReference>
<keyword evidence="9" id="KW-0046">Antibiotic resistance</keyword>
<dbReference type="Proteomes" id="UP000676325">
    <property type="component" value="Unassembled WGS sequence"/>
</dbReference>
<evidence type="ECO:0000256" key="1">
    <source>
        <dbReference type="ARBA" id="ARBA00004202"/>
    </source>
</evidence>
<dbReference type="InterPro" id="IPR017871">
    <property type="entry name" value="ABC_transporter-like_CS"/>
</dbReference>
<protein>
    <submittedName>
        <fullName evidence="11">ABC transporter ATP-binding protein</fullName>
    </submittedName>
</protein>
<dbReference type="AlphaFoldDB" id="A0A941EGK4"/>
<evidence type="ECO:0000256" key="4">
    <source>
        <dbReference type="ARBA" id="ARBA00022475"/>
    </source>
</evidence>
<evidence type="ECO:0000256" key="3">
    <source>
        <dbReference type="ARBA" id="ARBA00022448"/>
    </source>
</evidence>
<dbReference type="GO" id="GO:0005886">
    <property type="term" value="C:plasma membrane"/>
    <property type="evidence" value="ECO:0007669"/>
    <property type="project" value="UniProtKB-SubCell"/>
</dbReference>
<dbReference type="Pfam" id="PF00005">
    <property type="entry name" value="ABC_tran"/>
    <property type="match status" value="1"/>
</dbReference>
<dbReference type="FunFam" id="3.40.50.300:FF:000589">
    <property type="entry name" value="ABC transporter, ATP-binding subunit"/>
    <property type="match status" value="1"/>
</dbReference>
<evidence type="ECO:0000256" key="7">
    <source>
        <dbReference type="ARBA" id="ARBA00022967"/>
    </source>
</evidence>
<evidence type="ECO:0000259" key="10">
    <source>
        <dbReference type="PROSITE" id="PS50893"/>
    </source>
</evidence>
<accession>A0A941EGK4</accession>
<comment type="subcellular location">
    <subcellularLocation>
        <location evidence="1">Cell membrane</location>
        <topology evidence="1">Peripheral membrane protein</topology>
    </subcellularLocation>
</comment>
<dbReference type="PANTHER" id="PTHR42711">
    <property type="entry name" value="ABC TRANSPORTER ATP-BINDING PROTEIN"/>
    <property type="match status" value="1"/>
</dbReference>
<evidence type="ECO:0000313" key="11">
    <source>
        <dbReference type="EMBL" id="MBR7830901.1"/>
    </source>
</evidence>
<dbReference type="InterPro" id="IPR003593">
    <property type="entry name" value="AAA+_ATPase"/>
</dbReference>
<keyword evidence="6 11" id="KW-0067">ATP-binding</keyword>
<dbReference type="InterPro" id="IPR027417">
    <property type="entry name" value="P-loop_NTPase"/>
</dbReference>
<gene>
    <name evidence="11" type="ORF">KDK95_31645</name>
</gene>
<dbReference type="SMART" id="SM00382">
    <property type="entry name" value="AAA"/>
    <property type="match status" value="1"/>
</dbReference>
<dbReference type="PROSITE" id="PS00211">
    <property type="entry name" value="ABC_TRANSPORTER_1"/>
    <property type="match status" value="1"/>
</dbReference>
<dbReference type="EMBL" id="JAGSOH010000165">
    <property type="protein sequence ID" value="MBR7830901.1"/>
    <property type="molecule type" value="Genomic_DNA"/>
</dbReference>
<dbReference type="GO" id="GO:0016887">
    <property type="term" value="F:ATP hydrolysis activity"/>
    <property type="evidence" value="ECO:0007669"/>
    <property type="project" value="InterPro"/>
</dbReference>
<evidence type="ECO:0000256" key="9">
    <source>
        <dbReference type="ARBA" id="ARBA00023251"/>
    </source>
</evidence>
<name>A0A941EGK4_9ACTN</name>
<evidence type="ECO:0000256" key="8">
    <source>
        <dbReference type="ARBA" id="ARBA00023136"/>
    </source>
</evidence>
<dbReference type="InterPro" id="IPR050763">
    <property type="entry name" value="ABC_transporter_ATP-binding"/>
</dbReference>
<dbReference type="GO" id="GO:0046677">
    <property type="term" value="P:response to antibiotic"/>
    <property type="evidence" value="ECO:0007669"/>
    <property type="project" value="UniProtKB-KW"/>
</dbReference>
<organism evidence="11 12">
    <name type="scientific">Actinospica acidithermotolerans</name>
    <dbReference type="NCBI Taxonomy" id="2828514"/>
    <lineage>
        <taxon>Bacteria</taxon>
        <taxon>Bacillati</taxon>
        <taxon>Actinomycetota</taxon>
        <taxon>Actinomycetes</taxon>
        <taxon>Catenulisporales</taxon>
        <taxon>Actinospicaceae</taxon>
        <taxon>Actinospica</taxon>
    </lineage>
</organism>
<evidence type="ECO:0000256" key="6">
    <source>
        <dbReference type="ARBA" id="ARBA00022840"/>
    </source>
</evidence>
<evidence type="ECO:0000256" key="2">
    <source>
        <dbReference type="ARBA" id="ARBA00005417"/>
    </source>
</evidence>
<keyword evidence="3" id="KW-0813">Transport</keyword>
<dbReference type="InterPro" id="IPR003439">
    <property type="entry name" value="ABC_transporter-like_ATP-bd"/>
</dbReference>
<dbReference type="GO" id="GO:0005524">
    <property type="term" value="F:ATP binding"/>
    <property type="evidence" value="ECO:0007669"/>
    <property type="project" value="UniProtKB-KW"/>
</dbReference>
<evidence type="ECO:0000313" key="12">
    <source>
        <dbReference type="Proteomes" id="UP000676325"/>
    </source>
</evidence>
<keyword evidence="8" id="KW-0472">Membrane</keyword>
<proteinExistence type="inferred from homology"/>
<keyword evidence="12" id="KW-1185">Reference proteome</keyword>
<keyword evidence="5" id="KW-0547">Nucleotide-binding</keyword>
<dbReference type="Gene3D" id="3.40.50.300">
    <property type="entry name" value="P-loop containing nucleotide triphosphate hydrolases"/>
    <property type="match status" value="1"/>
</dbReference>
<comment type="caution">
    <text evidence="11">The sequence shown here is derived from an EMBL/GenBank/DDBJ whole genome shotgun (WGS) entry which is preliminary data.</text>
</comment>
<evidence type="ECO:0000256" key="5">
    <source>
        <dbReference type="ARBA" id="ARBA00022741"/>
    </source>
</evidence>
<reference evidence="11" key="1">
    <citation type="submission" date="2021-04" db="EMBL/GenBank/DDBJ databases">
        <title>Genome based classification of Actinospica acidithermotolerans sp. nov., an actinobacterium isolated from an Indonesian hot spring.</title>
        <authorList>
            <person name="Kusuma A.B."/>
            <person name="Putra K.E."/>
            <person name="Nafisah S."/>
            <person name="Loh J."/>
            <person name="Nouioui I."/>
            <person name="Goodfellow M."/>
        </authorList>
    </citation>
    <scope>NUCLEOTIDE SEQUENCE</scope>
    <source>
        <strain evidence="11">MGRD01-02</strain>
    </source>
</reference>
<feature type="domain" description="ABC transporter" evidence="10">
    <location>
        <begin position="11"/>
        <end position="236"/>
    </location>
</feature>
<comment type="similarity">
    <text evidence="2">Belongs to the ABC transporter superfamily.</text>
</comment>
<keyword evidence="4" id="KW-1003">Cell membrane</keyword>
<dbReference type="PROSITE" id="PS50893">
    <property type="entry name" value="ABC_TRANSPORTER_2"/>
    <property type="match status" value="1"/>
</dbReference>
<sequence length="313" mass="33316">MESPSRTIEAISVRALSKSYEGVAAVAGIDLSVARGEVFALLGPNGAGKTTTVEILEGYRRRDGGEVSVFGLDPGRDRARLKPLIGIVLQSTGVDRYLTVAETVRMYAGYYPHPRPADEVIDLVGLSAKRNSRVVKLSGGQQRRLDVAVALAGDPELLFLDEPTTGFDPSARHEAWQIVRDLAALGKTVLLTTHYMDEAQQLADRVAVISAGRIVAEGTPDSLAGRDRVRPRVRCRLPGGVAAPEGFAAAPAADGFLEFAPDDLTAALHRLTGWAIDRGVELEGLQIVRPSLEDVYLSLTDPTASGPGEGAAR</sequence>